<comment type="similarity">
    <text evidence="4">Belongs to the cyclophilin-type PPIase family.</text>
</comment>
<dbReference type="SUPFAM" id="SSF48179">
    <property type="entry name" value="6-phosphogluconate dehydrogenase C-terminal domain-like"/>
    <property type="match status" value="1"/>
</dbReference>
<dbReference type="GO" id="GO:0003755">
    <property type="term" value="F:peptidyl-prolyl cis-trans isomerase activity"/>
    <property type="evidence" value="ECO:0007669"/>
    <property type="project" value="UniProtKB-KW"/>
</dbReference>
<dbReference type="Gene3D" id="1.10.1040.10">
    <property type="entry name" value="N-(1-d-carboxylethyl)-l-norvaline Dehydrogenase, domain 2"/>
    <property type="match status" value="1"/>
</dbReference>
<dbReference type="GO" id="GO:0019521">
    <property type="term" value="P:D-gluconate metabolic process"/>
    <property type="evidence" value="ECO:0007669"/>
    <property type="project" value="UniProtKB-KW"/>
</dbReference>
<dbReference type="Proteomes" id="UP000239899">
    <property type="component" value="Unassembled WGS sequence"/>
</dbReference>
<keyword evidence="10" id="KW-0413">Isomerase</keyword>
<dbReference type="GO" id="GO:0006098">
    <property type="term" value="P:pentose-phosphate shunt"/>
    <property type="evidence" value="ECO:0007669"/>
    <property type="project" value="UniProtKB-UniPathway"/>
</dbReference>
<comment type="catalytic activity">
    <reaction evidence="1">
        <text>[protein]-peptidylproline (omega=180) = [protein]-peptidylproline (omega=0)</text>
        <dbReference type="Rhea" id="RHEA:16237"/>
        <dbReference type="Rhea" id="RHEA-COMP:10747"/>
        <dbReference type="Rhea" id="RHEA-COMP:10748"/>
        <dbReference type="ChEBI" id="CHEBI:83833"/>
        <dbReference type="ChEBI" id="CHEBI:83834"/>
        <dbReference type="EC" id="5.2.1.8"/>
    </reaction>
</comment>
<evidence type="ECO:0000256" key="2">
    <source>
        <dbReference type="ARBA" id="ARBA00004874"/>
    </source>
</evidence>
<evidence type="ECO:0000256" key="12">
    <source>
        <dbReference type="SAM" id="MobiDB-lite"/>
    </source>
</evidence>
<dbReference type="InterPro" id="IPR011333">
    <property type="entry name" value="SKP1/BTB/POZ_sf"/>
</dbReference>
<evidence type="ECO:0000256" key="5">
    <source>
        <dbReference type="ARBA" id="ARBA00008419"/>
    </source>
</evidence>
<dbReference type="STRING" id="3076.A0A2P6TZ91"/>
<dbReference type="InterPro" id="IPR006183">
    <property type="entry name" value="Pgluconate_DH"/>
</dbReference>
<dbReference type="SMART" id="SM01350">
    <property type="entry name" value="6PGD"/>
    <property type="match status" value="1"/>
</dbReference>
<dbReference type="UniPathway" id="UPA00115">
    <property type="reaction ID" value="UER00410"/>
</dbReference>
<evidence type="ECO:0000256" key="8">
    <source>
        <dbReference type="ARBA" id="ARBA00023110"/>
    </source>
</evidence>
<comment type="catalytic activity">
    <reaction evidence="11">
        <text>6-phospho-D-gluconate + NADP(+) = D-ribulose 5-phosphate + CO2 + NADPH</text>
        <dbReference type="Rhea" id="RHEA:10116"/>
        <dbReference type="ChEBI" id="CHEBI:16526"/>
        <dbReference type="ChEBI" id="CHEBI:57783"/>
        <dbReference type="ChEBI" id="CHEBI:58121"/>
        <dbReference type="ChEBI" id="CHEBI:58349"/>
        <dbReference type="ChEBI" id="CHEBI:58759"/>
        <dbReference type="EC" id="1.1.1.44"/>
    </reaction>
</comment>
<feature type="compositionally biased region" description="Basic and acidic residues" evidence="12">
    <location>
        <begin position="500"/>
        <end position="511"/>
    </location>
</feature>
<dbReference type="GO" id="GO:0004616">
    <property type="term" value="F:phosphogluconate dehydrogenase (decarboxylating) activity"/>
    <property type="evidence" value="ECO:0007669"/>
    <property type="project" value="UniProtKB-EC"/>
</dbReference>
<organism evidence="14 15">
    <name type="scientific">Chlorella sorokiniana</name>
    <name type="common">Freshwater green alga</name>
    <dbReference type="NCBI Taxonomy" id="3076"/>
    <lineage>
        <taxon>Eukaryota</taxon>
        <taxon>Viridiplantae</taxon>
        <taxon>Chlorophyta</taxon>
        <taxon>core chlorophytes</taxon>
        <taxon>Trebouxiophyceae</taxon>
        <taxon>Chlorellales</taxon>
        <taxon>Chlorellaceae</taxon>
        <taxon>Chlorella clade</taxon>
        <taxon>Chlorella</taxon>
    </lineage>
</organism>
<dbReference type="InterPro" id="IPR003131">
    <property type="entry name" value="T1-type_BTB"/>
</dbReference>
<dbReference type="Gene3D" id="1.20.5.320">
    <property type="entry name" value="6-Phosphogluconate Dehydrogenase, domain 3"/>
    <property type="match status" value="1"/>
</dbReference>
<dbReference type="PANTHER" id="PTHR11811">
    <property type="entry name" value="6-PHOSPHOGLUCONATE DEHYDROGENASE"/>
    <property type="match status" value="1"/>
</dbReference>
<dbReference type="InterPro" id="IPR006115">
    <property type="entry name" value="6PGDH_NADP-bd"/>
</dbReference>
<dbReference type="EMBL" id="LHPG02000004">
    <property type="protein sequence ID" value="PRW59363.1"/>
    <property type="molecule type" value="Genomic_DNA"/>
</dbReference>
<dbReference type="Gene3D" id="3.40.50.720">
    <property type="entry name" value="NAD(P)-binding Rossmann-like Domain"/>
    <property type="match status" value="1"/>
</dbReference>
<dbReference type="InterPro" id="IPR008927">
    <property type="entry name" value="6-PGluconate_DH-like_C_sf"/>
</dbReference>
<gene>
    <name evidence="14" type="ORF">C2E21_2342</name>
</gene>
<keyword evidence="6 11" id="KW-0560">Oxidoreductase</keyword>
<accession>A0A2P6TZ91</accession>
<dbReference type="Pfam" id="PF03446">
    <property type="entry name" value="NAD_binding_2"/>
    <property type="match status" value="1"/>
</dbReference>
<comment type="caution">
    <text evidence="14">The sequence shown here is derived from an EMBL/GenBank/DDBJ whole genome shotgun (WGS) entry which is preliminary data.</text>
</comment>
<dbReference type="Pfam" id="PF02214">
    <property type="entry name" value="BTB_2"/>
    <property type="match status" value="1"/>
</dbReference>
<dbReference type="GO" id="GO:0051260">
    <property type="term" value="P:protein homooligomerization"/>
    <property type="evidence" value="ECO:0007669"/>
    <property type="project" value="InterPro"/>
</dbReference>
<dbReference type="GO" id="GO:0006457">
    <property type="term" value="P:protein folding"/>
    <property type="evidence" value="ECO:0007669"/>
    <property type="project" value="InterPro"/>
</dbReference>
<evidence type="ECO:0000259" key="13">
    <source>
        <dbReference type="PROSITE" id="PS50072"/>
    </source>
</evidence>
<keyword evidence="9 11" id="KW-0570">Pentose shunt</keyword>
<dbReference type="SUPFAM" id="SSF54695">
    <property type="entry name" value="POZ domain"/>
    <property type="match status" value="1"/>
</dbReference>
<evidence type="ECO:0000256" key="7">
    <source>
        <dbReference type="ARBA" id="ARBA00023064"/>
    </source>
</evidence>
<dbReference type="SUPFAM" id="SSF51735">
    <property type="entry name" value="NAD(P)-binding Rossmann-fold domains"/>
    <property type="match status" value="1"/>
</dbReference>
<proteinExistence type="inferred from homology"/>
<dbReference type="InterPro" id="IPR013328">
    <property type="entry name" value="6PGD_dom2"/>
</dbReference>
<comment type="pathway">
    <text evidence="3">Protein modification; protein ubiquitination.</text>
</comment>
<dbReference type="FunFam" id="1.20.5.320:FF:000001">
    <property type="entry name" value="6-phosphogluconate dehydrogenase, decarboxylating"/>
    <property type="match status" value="1"/>
</dbReference>
<dbReference type="FunFam" id="1.10.1040.10:FF:000002">
    <property type="entry name" value="6-phosphogluconate dehydrogenase, decarboxylating"/>
    <property type="match status" value="1"/>
</dbReference>
<dbReference type="PRINTS" id="PR00076">
    <property type="entry name" value="6PGDHDRGNASE"/>
</dbReference>
<dbReference type="SUPFAM" id="SSF50891">
    <property type="entry name" value="Cyclophilin-like"/>
    <property type="match status" value="1"/>
</dbReference>
<dbReference type="InterPro" id="IPR000210">
    <property type="entry name" value="BTB/POZ_dom"/>
</dbReference>
<keyword evidence="11" id="KW-0521">NADP</keyword>
<comment type="pathway">
    <text evidence="2 11">Carbohydrate degradation; pentose phosphate pathway; D-ribulose 5-phosphate from D-glucose 6-phosphate (oxidative stage): step 3/3.</text>
</comment>
<dbReference type="InterPro" id="IPR006114">
    <property type="entry name" value="6PGDH_C"/>
</dbReference>
<dbReference type="PROSITE" id="PS00170">
    <property type="entry name" value="CSA_PPIASE_1"/>
    <property type="match status" value="1"/>
</dbReference>
<reference evidence="14 15" key="1">
    <citation type="journal article" date="2018" name="Plant J.">
        <title>Genome sequences of Chlorella sorokiniana UTEX 1602 and Micractinium conductrix SAG 241.80: implications to maltose excretion by a green alga.</title>
        <authorList>
            <person name="Arriola M.B."/>
            <person name="Velmurugan N."/>
            <person name="Zhang Y."/>
            <person name="Plunkett M.H."/>
            <person name="Hondzo H."/>
            <person name="Barney B.M."/>
        </authorList>
    </citation>
    <scope>NUCLEOTIDE SEQUENCE [LARGE SCALE GENOMIC DNA]</scope>
    <source>
        <strain evidence="15">UTEX 1602</strain>
    </source>
</reference>
<dbReference type="InterPro" id="IPR029000">
    <property type="entry name" value="Cyclophilin-like_dom_sf"/>
</dbReference>
<evidence type="ECO:0000256" key="1">
    <source>
        <dbReference type="ARBA" id="ARBA00000971"/>
    </source>
</evidence>
<dbReference type="InterPro" id="IPR036291">
    <property type="entry name" value="NAD(P)-bd_dom_sf"/>
</dbReference>
<dbReference type="AlphaFoldDB" id="A0A2P6TZ91"/>
<dbReference type="NCBIfam" id="TIGR00873">
    <property type="entry name" value="gnd"/>
    <property type="match status" value="1"/>
</dbReference>
<dbReference type="NCBIfam" id="NF006765">
    <property type="entry name" value="PRK09287.1"/>
    <property type="match status" value="1"/>
</dbReference>
<dbReference type="InterPro" id="IPR006113">
    <property type="entry name" value="6PGDH_Gnd/GntZ"/>
</dbReference>
<evidence type="ECO:0000256" key="9">
    <source>
        <dbReference type="ARBA" id="ARBA00023126"/>
    </source>
</evidence>
<keyword evidence="7 11" id="KW-0311">Gluconate utilization</keyword>
<dbReference type="FunFam" id="3.40.50.720:FF:000007">
    <property type="entry name" value="6-phosphogluconate dehydrogenase, decarboxylating"/>
    <property type="match status" value="1"/>
</dbReference>
<name>A0A2P6TZ91_CHLSO</name>
<evidence type="ECO:0000256" key="4">
    <source>
        <dbReference type="ARBA" id="ARBA00007365"/>
    </source>
</evidence>
<sequence length="1107" mass="118852">MQCLKVASAVSRACQVSRTGAMVQRAAQLQSVARVSGAASLRRQQGAGMGAAARLSVVRAMATANGPVTKKVFFDIEIGGQPAGRITIGLYGDEVPKTAENFRALCTGEMGFGYKGCGFHRVIPDFMIQGGDFTAGNGTGGKSIYGRNFPDENFTYKHTVPGLMSMANAGPNTNGSQFFITTVATPWLDGRHCVFGEVVEGMDVVRKIESTPTGPMDRPRQNVVIKDCAAAQLTRSPTTRSPLGAAAAMAAAEPPLVTLNVGGQLFTALRATLRSRPGSLLTAMFSGEWEPTAVRDGSGHPYIDRDPYHFPAILRFMRDGTAPVPADAEKRQALRAEAAYFGCWPLVEAIDAAEERHTRIEAAREQRLLAEACLTHELAELVREANSELEASDAAVVASRAEMVSLAADMAAATAEAKAAERELQGGADVVQPAERQRHRRRLHSAAVRWHELQEQYEAAGKALDAARRRQRAAQVAKLAAIQVVVPPQADSSDDEDDEDPRRHLHPEEPIGWRAPPAAFEAWEEEEAQREAALAAAAEEAARRPAARDRFGLGGGMAFAGGFGLGLGLVPDFGDPLDLSLQQRPAAPGVPRRLTTLAAAAPSSQQSSGAMAQTATSQIGLIGLAVMGQNLALNVAEKGFTISVYNRSGDKTDAAVARAKKEGVGERLHGYHDLKEFVQSLERPRRVIILVKAGAPVDATVAQLAEYMEPGDIIIDGGNEWYENTERRQALMKEKGIFHIGMGVSGGEEGARNGPAMMPGGDPEAYKHLQPIVEKVAAQTDDGACVTYIGKGGSGNYVKMVHNGIEYGDMQLIAEAYDVLRVVGGLTNPELAAVFDEWNKSELESFLVEITASIFKKKDEMAEGWLIDKVLDKTGMKGTGKWTIQQAAELSVAAPTMEAALDARFLSGLKDERVAAEAVYAGIGVQPPAAGANGVDKQQLVADVKAALFAAKVCSYAQGYNIIRAKSQEQGWDIDLGALARIWKGGCIIRAGFLDRIKQAYQRNPELPNLLVDPAFAQDLGERQAAWRRVVQLAVGAGIAVPGMTASLAYFDTYRRGRLPANLVQAQRDFFGSHTYERTDGKEGWFHTVWDPTFGSSDSITTTGYNQ</sequence>
<evidence type="ECO:0000256" key="10">
    <source>
        <dbReference type="ARBA" id="ARBA00023235"/>
    </source>
</evidence>
<dbReference type="Gene3D" id="3.30.710.10">
    <property type="entry name" value="Potassium Channel Kv1.1, Chain A"/>
    <property type="match status" value="1"/>
</dbReference>
<dbReference type="InterPro" id="IPR002130">
    <property type="entry name" value="Cyclophilin-type_PPIase_dom"/>
</dbReference>
<evidence type="ECO:0000313" key="14">
    <source>
        <dbReference type="EMBL" id="PRW59363.1"/>
    </source>
</evidence>
<dbReference type="CDD" id="cd18316">
    <property type="entry name" value="BTB_POZ_KCTD-like"/>
    <property type="match status" value="1"/>
</dbReference>
<dbReference type="FunFam" id="2.40.100.10:FF:000001">
    <property type="entry name" value="Peptidyl-prolyl cis-trans isomerase"/>
    <property type="match status" value="1"/>
</dbReference>
<feature type="domain" description="PPIase cyclophilin-type" evidence="13">
    <location>
        <begin position="73"/>
        <end position="230"/>
    </location>
</feature>
<dbReference type="Pfam" id="PF00393">
    <property type="entry name" value="6PGD"/>
    <property type="match status" value="1"/>
</dbReference>
<dbReference type="OrthoDB" id="434986at2759"/>
<evidence type="ECO:0000313" key="15">
    <source>
        <dbReference type="Proteomes" id="UP000239899"/>
    </source>
</evidence>
<dbReference type="EC" id="1.1.1.44" evidence="11"/>
<dbReference type="CDD" id="cd01926">
    <property type="entry name" value="cyclophilin_ABH_like"/>
    <property type="match status" value="1"/>
</dbReference>
<evidence type="ECO:0000256" key="3">
    <source>
        <dbReference type="ARBA" id="ARBA00004906"/>
    </source>
</evidence>
<protein>
    <recommendedName>
        <fullName evidence="11">6-phosphogluconate dehydrogenase, decarboxylating</fullName>
        <ecNumber evidence="11">1.1.1.44</ecNumber>
    </recommendedName>
</protein>
<evidence type="ECO:0000256" key="11">
    <source>
        <dbReference type="RuleBase" id="RU000485"/>
    </source>
</evidence>
<dbReference type="Pfam" id="PF00160">
    <property type="entry name" value="Pro_isomerase"/>
    <property type="match status" value="1"/>
</dbReference>
<dbReference type="InterPro" id="IPR020892">
    <property type="entry name" value="Cyclophilin-type_PPIase_CS"/>
</dbReference>
<keyword evidence="8" id="KW-0697">Rotamase</keyword>
<feature type="region of interest" description="Disordered" evidence="12">
    <location>
        <begin position="485"/>
        <end position="512"/>
    </location>
</feature>
<dbReference type="PROSITE" id="PS50072">
    <property type="entry name" value="CSA_PPIASE_2"/>
    <property type="match status" value="1"/>
</dbReference>
<comment type="similarity">
    <text evidence="5 11">Belongs to the 6-phosphogluconate dehydrogenase family.</text>
</comment>
<evidence type="ECO:0000256" key="6">
    <source>
        <dbReference type="ARBA" id="ARBA00023002"/>
    </source>
</evidence>
<dbReference type="Gene3D" id="2.40.100.10">
    <property type="entry name" value="Cyclophilin-like"/>
    <property type="match status" value="1"/>
</dbReference>
<dbReference type="SMART" id="SM00225">
    <property type="entry name" value="BTB"/>
    <property type="match status" value="1"/>
</dbReference>
<keyword evidence="15" id="KW-1185">Reference proteome</keyword>
<dbReference type="GO" id="GO:0050661">
    <property type="term" value="F:NADP binding"/>
    <property type="evidence" value="ECO:0007669"/>
    <property type="project" value="InterPro"/>
</dbReference>